<dbReference type="PANTHER" id="PTHR41878:SF1">
    <property type="entry name" value="TNPR PROTEIN"/>
    <property type="match status" value="1"/>
</dbReference>
<protein>
    <submittedName>
        <fullName evidence="4">Plasmid pRiA4b ORF-3-like protein</fullName>
    </submittedName>
</protein>
<evidence type="ECO:0000259" key="2">
    <source>
        <dbReference type="Pfam" id="PF07929"/>
    </source>
</evidence>
<dbReference type="OrthoDB" id="6399948at2"/>
<keyword evidence="5" id="KW-1185">Reference proteome</keyword>
<dbReference type="Pfam" id="PF07929">
    <property type="entry name" value="PRiA4_ORF3"/>
    <property type="match status" value="1"/>
</dbReference>
<dbReference type="Proteomes" id="UP000317421">
    <property type="component" value="Unassembled WGS sequence"/>
</dbReference>
<comment type="caution">
    <text evidence="4">The sequence shown here is derived from an EMBL/GenBank/DDBJ whole genome shotgun (WGS) entry which is preliminary data.</text>
</comment>
<feature type="domain" description="DUF6398" evidence="3">
    <location>
        <begin position="33"/>
        <end position="135"/>
    </location>
</feature>
<evidence type="ECO:0000259" key="3">
    <source>
        <dbReference type="Pfam" id="PF19935"/>
    </source>
</evidence>
<dbReference type="SUPFAM" id="SSF159941">
    <property type="entry name" value="MM3350-like"/>
    <property type="match status" value="1"/>
</dbReference>
<dbReference type="AlphaFoldDB" id="A0A5C6AQA9"/>
<organism evidence="4 5">
    <name type="scientific">Botrimarina colliarenosi</name>
    <dbReference type="NCBI Taxonomy" id="2528001"/>
    <lineage>
        <taxon>Bacteria</taxon>
        <taxon>Pseudomonadati</taxon>
        <taxon>Planctomycetota</taxon>
        <taxon>Planctomycetia</taxon>
        <taxon>Pirellulales</taxon>
        <taxon>Lacipirellulaceae</taxon>
        <taxon>Botrimarina</taxon>
    </lineage>
</organism>
<dbReference type="RefSeq" id="WP_146444065.1">
    <property type="nucleotide sequence ID" value="NZ_SJPR01000001.1"/>
</dbReference>
<evidence type="ECO:0000313" key="4">
    <source>
        <dbReference type="EMBL" id="TWU00384.1"/>
    </source>
</evidence>
<evidence type="ECO:0000256" key="1">
    <source>
        <dbReference type="SAM" id="MobiDB-lite"/>
    </source>
</evidence>
<feature type="domain" description="Plasmid pRiA4b Orf3-like" evidence="2">
    <location>
        <begin position="227"/>
        <end position="397"/>
    </location>
</feature>
<dbReference type="InterPro" id="IPR012912">
    <property type="entry name" value="Plasmid_pRiA4b_Orf3-like"/>
</dbReference>
<proteinExistence type="predicted"/>
<name>A0A5C6AQA9_9BACT</name>
<dbReference type="PANTHER" id="PTHR41878">
    <property type="entry name" value="LEXA REPRESSOR-RELATED"/>
    <property type="match status" value="1"/>
</dbReference>
<dbReference type="Pfam" id="PF19935">
    <property type="entry name" value="DUF6398"/>
    <property type="match status" value="1"/>
</dbReference>
<evidence type="ECO:0000313" key="5">
    <source>
        <dbReference type="Proteomes" id="UP000317421"/>
    </source>
</evidence>
<dbReference type="InterPro" id="IPR045651">
    <property type="entry name" value="DUF6398"/>
</dbReference>
<reference evidence="4 5" key="1">
    <citation type="submission" date="2019-02" db="EMBL/GenBank/DDBJ databases">
        <title>Deep-cultivation of Planctomycetes and their phenomic and genomic characterization uncovers novel biology.</title>
        <authorList>
            <person name="Wiegand S."/>
            <person name="Jogler M."/>
            <person name="Boedeker C."/>
            <person name="Pinto D."/>
            <person name="Vollmers J."/>
            <person name="Rivas-Marin E."/>
            <person name="Kohn T."/>
            <person name="Peeters S.H."/>
            <person name="Heuer A."/>
            <person name="Rast P."/>
            <person name="Oberbeckmann S."/>
            <person name="Bunk B."/>
            <person name="Jeske O."/>
            <person name="Meyerdierks A."/>
            <person name="Storesund J.E."/>
            <person name="Kallscheuer N."/>
            <person name="Luecker S."/>
            <person name="Lage O.M."/>
            <person name="Pohl T."/>
            <person name="Merkel B.J."/>
            <person name="Hornburger P."/>
            <person name="Mueller R.-W."/>
            <person name="Bruemmer F."/>
            <person name="Labrenz M."/>
            <person name="Spormann A.M."/>
            <person name="Op Den Camp H."/>
            <person name="Overmann J."/>
            <person name="Amann R."/>
            <person name="Jetten M.S.M."/>
            <person name="Mascher T."/>
            <person name="Medema M.H."/>
            <person name="Devos D.P."/>
            <person name="Kaster A.-K."/>
            <person name="Ovreas L."/>
            <person name="Rohde M."/>
            <person name="Galperin M.Y."/>
            <person name="Jogler C."/>
        </authorList>
    </citation>
    <scope>NUCLEOTIDE SEQUENCE [LARGE SCALE GENOMIC DNA]</scope>
    <source>
        <strain evidence="4 5">Pla108</strain>
    </source>
</reference>
<dbReference type="EMBL" id="SJPR01000001">
    <property type="protein sequence ID" value="TWU00384.1"/>
    <property type="molecule type" value="Genomic_DNA"/>
</dbReference>
<gene>
    <name evidence="4" type="ORF">Pla108_13330</name>
</gene>
<accession>A0A5C6AQA9</accession>
<dbReference type="InterPro" id="IPR024047">
    <property type="entry name" value="MM3350-like_sf"/>
</dbReference>
<sequence length="416" mass="47047">MASSRSVTGASDAPTVAGPQGVPEAFRPIYEDLVRLTDEFCNERLDDEYQQLCRQMAVALCQKGSPVVRGKREGWACGIVYTVGWVNFLQDASFQPHVRSEEIAERFSVSMATMHNKAKVLREGLDVVQLDPDWSVPSRLKDNPFVWLVEMQGGFIVDTRMLPPSEQQKLVDAGIIPFVHHLEDGEADNRLPIPVPVHLVNAAIEGIDGVGEELSEFVRATLEPQVVYKIKVTLDDVKPLVWRRLRVPDMTLEDLHHVLQAVFGWFDCHLHEFNVGKQRIVAEDAAEFEEFSDDVRLESDVTLAELVESGAKTLSYVYDFGDDWRHTIKIEKTLELDLDEMPLFCLAGSGACPPEDCGGPWGYADLLEGLGNPKHERHEELREWLPEGFDPNHFSLEETNEDLYDLFEENDDEEDL</sequence>
<dbReference type="Gene3D" id="3.10.290.30">
    <property type="entry name" value="MM3350-like"/>
    <property type="match status" value="1"/>
</dbReference>
<feature type="region of interest" description="Disordered" evidence="1">
    <location>
        <begin position="1"/>
        <end position="20"/>
    </location>
</feature>